<feature type="region of interest" description="Disordered" evidence="1">
    <location>
        <begin position="1"/>
        <end position="28"/>
    </location>
</feature>
<reference evidence="2" key="1">
    <citation type="submission" date="2022-09" db="EMBL/GenBank/DDBJ databases">
        <title>Fusarium specimens isolated from Avocado Roots.</title>
        <authorList>
            <person name="Stajich J."/>
            <person name="Roper C."/>
            <person name="Heimlech-Rivalta G."/>
        </authorList>
    </citation>
    <scope>NUCLEOTIDE SEQUENCE</scope>
    <source>
        <strain evidence="2">CF00136</strain>
    </source>
</reference>
<evidence type="ECO:0000313" key="2">
    <source>
        <dbReference type="EMBL" id="KAJ4251900.1"/>
    </source>
</evidence>
<feature type="region of interest" description="Disordered" evidence="1">
    <location>
        <begin position="336"/>
        <end position="385"/>
    </location>
</feature>
<name>A0A9W8RRE3_9HYPO</name>
<proteinExistence type="predicted"/>
<gene>
    <name evidence="2" type="ORF">NW762_011197</name>
</gene>
<evidence type="ECO:0000313" key="3">
    <source>
        <dbReference type="Proteomes" id="UP001152049"/>
    </source>
</evidence>
<dbReference type="OrthoDB" id="5103079at2759"/>
<accession>A0A9W8RRE3</accession>
<dbReference type="EMBL" id="JAOQAZ010000027">
    <property type="protein sequence ID" value="KAJ4251900.1"/>
    <property type="molecule type" value="Genomic_DNA"/>
</dbReference>
<dbReference type="Proteomes" id="UP001152049">
    <property type="component" value="Unassembled WGS sequence"/>
</dbReference>
<dbReference type="AlphaFoldDB" id="A0A9W8RRE3"/>
<feature type="compositionally biased region" description="Polar residues" evidence="1">
    <location>
        <begin position="336"/>
        <end position="346"/>
    </location>
</feature>
<organism evidence="2 3">
    <name type="scientific">Fusarium torreyae</name>
    <dbReference type="NCBI Taxonomy" id="1237075"/>
    <lineage>
        <taxon>Eukaryota</taxon>
        <taxon>Fungi</taxon>
        <taxon>Dikarya</taxon>
        <taxon>Ascomycota</taxon>
        <taxon>Pezizomycotina</taxon>
        <taxon>Sordariomycetes</taxon>
        <taxon>Hypocreomycetidae</taxon>
        <taxon>Hypocreales</taxon>
        <taxon>Nectriaceae</taxon>
        <taxon>Fusarium</taxon>
    </lineage>
</organism>
<sequence>MDDESITSREANSAPKKGRKTKDELRSGLNTLAAQQAQACLRVRSELDEDEIEEIPRPDIPMLDQLLTPEVEEISMAAWNESPEKASYQALDFTTHTRIDLRDLWKVSLRVFQYSPVVLISTVNQLKYQPVDNNGLASQYIFSRTFCHTLASLITHPCWNWEPREFILALQYTVKCRLNDHHPWPASTHDYPCPALETLRSMFDDVTDEHASLPDMHISARQCLFDEEPSPFSDFLLHIGETVRQTTFTNIPQVSHHHLGMLALPVTIQDLRALQNAVNTMPFSDESLRCKVKDVYNAYKVTKTTDVAVVRNLRGLLERSGKYIYRMATIARLSSDASDLQTNQAPTDGDNDPDLIDENPEQDDNDESLEVHDGIRSSEPRISDEQDYKGTGLGCMVVVLRRIIKHIVASPKALTVNTWIDKAEDDNPILHYAWGLFEDSEEERTQARALANTGLVEVFGHHMEPDDILFEQLCVSSLMNETFWSQDEFSLFRPPVFLDTCEMVEQTPDEAIDANMLEFDQSDHPEATLQDFVNSKFGVINQIFYRPREPIVIRLLYRTGGLGGHHFDSLRQFFVPMFLENDISESQSHYSLIAMVKMRMTMTSPDSVRTYPDNKLTVDDPLSGDYMLFYGLCK</sequence>
<feature type="compositionally biased region" description="Basic and acidic residues" evidence="1">
    <location>
        <begin position="369"/>
        <end position="385"/>
    </location>
</feature>
<protein>
    <submittedName>
        <fullName evidence="2">Uncharacterized protein</fullName>
    </submittedName>
</protein>
<feature type="compositionally biased region" description="Acidic residues" evidence="1">
    <location>
        <begin position="349"/>
        <end position="368"/>
    </location>
</feature>
<keyword evidence="3" id="KW-1185">Reference proteome</keyword>
<comment type="caution">
    <text evidence="2">The sequence shown here is derived from an EMBL/GenBank/DDBJ whole genome shotgun (WGS) entry which is preliminary data.</text>
</comment>
<evidence type="ECO:0000256" key="1">
    <source>
        <dbReference type="SAM" id="MobiDB-lite"/>
    </source>
</evidence>